<keyword evidence="1" id="KW-0472">Membrane</keyword>
<evidence type="ECO:0000313" key="4">
    <source>
        <dbReference type="WBParaSite" id="SVE_1875600.1"/>
    </source>
</evidence>
<evidence type="ECO:0000256" key="1">
    <source>
        <dbReference type="SAM" id="Phobius"/>
    </source>
</evidence>
<feature type="transmembrane region" description="Helical" evidence="1">
    <location>
        <begin position="6"/>
        <end position="23"/>
    </location>
</feature>
<evidence type="ECO:0000313" key="3">
    <source>
        <dbReference type="Proteomes" id="UP000035680"/>
    </source>
</evidence>
<dbReference type="Gene3D" id="3.40.33.10">
    <property type="entry name" value="CAP"/>
    <property type="match status" value="1"/>
</dbReference>
<keyword evidence="1" id="KW-0812">Transmembrane</keyword>
<reference evidence="3" key="1">
    <citation type="submission" date="2014-07" db="EMBL/GenBank/DDBJ databases">
        <authorList>
            <person name="Martin A.A"/>
            <person name="De Silva N."/>
        </authorList>
    </citation>
    <scope>NUCLEOTIDE SEQUENCE</scope>
</reference>
<dbReference type="SMART" id="SM00198">
    <property type="entry name" value="SCP"/>
    <property type="match status" value="1"/>
</dbReference>
<feature type="domain" description="SCP" evidence="2">
    <location>
        <begin position="133"/>
        <end position="258"/>
    </location>
</feature>
<reference evidence="4" key="2">
    <citation type="submission" date="2015-08" db="UniProtKB">
        <authorList>
            <consortium name="WormBaseParasite"/>
        </authorList>
    </citation>
    <scope>IDENTIFICATION</scope>
</reference>
<protein>
    <submittedName>
        <fullName evidence="4">SCP domain-containing protein</fullName>
    </submittedName>
</protein>
<dbReference type="WBParaSite" id="SVE_1875600.1">
    <property type="protein sequence ID" value="SVE_1875600.1"/>
    <property type="gene ID" value="SVE_1875600"/>
</dbReference>
<dbReference type="AlphaFoldDB" id="A0A0K0G212"/>
<name>A0A0K0G212_STRVS</name>
<keyword evidence="3" id="KW-1185">Reference proteome</keyword>
<sequence length="280" mass="34160">MFFSFLLFYIIFIIWVLRVDVLLGQREYKIQYGETKEKSQKSRSFGDRMKNIFNGRVKKIHSDSDKVPILDKKNKQRDSDLFKRKQNSRNRKEFRIEKYLKRHLFINNIWYYVWDNCKRIDCYSQKNYSPLYERFIKETNLYRRIHGSRPLQMDVQLTNLAVSKAKMSAKRRKLIFSPITDVGENSIVCNKYFAPLTVYMWYMESSKHNYKTFGALQKSFHFSNLVWKDAKKIGIGIAEKDGFLYIFFEFSPETNRRFRFRENVLKPRYHWYNYRSLLKM</sequence>
<dbReference type="Pfam" id="PF00188">
    <property type="entry name" value="CAP"/>
    <property type="match status" value="1"/>
</dbReference>
<dbReference type="SUPFAM" id="SSF55797">
    <property type="entry name" value="PR-1-like"/>
    <property type="match status" value="1"/>
</dbReference>
<dbReference type="InterPro" id="IPR001283">
    <property type="entry name" value="CRISP-related"/>
</dbReference>
<dbReference type="Proteomes" id="UP000035680">
    <property type="component" value="Unassembled WGS sequence"/>
</dbReference>
<proteinExistence type="predicted"/>
<accession>A0A0K0G212</accession>
<organism evidence="3 4">
    <name type="scientific">Strongyloides venezuelensis</name>
    <name type="common">Threadworm</name>
    <dbReference type="NCBI Taxonomy" id="75913"/>
    <lineage>
        <taxon>Eukaryota</taxon>
        <taxon>Metazoa</taxon>
        <taxon>Ecdysozoa</taxon>
        <taxon>Nematoda</taxon>
        <taxon>Chromadorea</taxon>
        <taxon>Rhabditida</taxon>
        <taxon>Tylenchina</taxon>
        <taxon>Panagrolaimomorpha</taxon>
        <taxon>Strongyloidoidea</taxon>
        <taxon>Strongyloididae</taxon>
        <taxon>Strongyloides</taxon>
    </lineage>
</organism>
<dbReference type="InterPro" id="IPR035940">
    <property type="entry name" value="CAP_sf"/>
</dbReference>
<dbReference type="InterPro" id="IPR014044">
    <property type="entry name" value="CAP_dom"/>
</dbReference>
<dbReference type="PANTHER" id="PTHR10334">
    <property type="entry name" value="CYSTEINE-RICH SECRETORY PROTEIN-RELATED"/>
    <property type="match status" value="1"/>
</dbReference>
<keyword evidence="1" id="KW-1133">Transmembrane helix</keyword>
<evidence type="ECO:0000259" key="2">
    <source>
        <dbReference type="SMART" id="SM00198"/>
    </source>
</evidence>